<evidence type="ECO:0000256" key="5">
    <source>
        <dbReference type="ARBA" id="ARBA00022801"/>
    </source>
</evidence>
<dbReference type="RefSeq" id="WP_126802600.1">
    <property type="nucleotide sequence ID" value="NZ_PIPL01000001.1"/>
</dbReference>
<dbReference type="PANTHER" id="PTHR43066">
    <property type="entry name" value="RHOMBOID-RELATED PROTEIN"/>
    <property type="match status" value="1"/>
</dbReference>
<keyword evidence="7 8" id="KW-0472">Membrane</keyword>
<keyword evidence="4 8" id="KW-0812">Transmembrane</keyword>
<organism evidence="10 11">
    <name type="scientific">Aliidiomarina minuta</name>
    <dbReference type="NCBI Taxonomy" id="880057"/>
    <lineage>
        <taxon>Bacteria</taxon>
        <taxon>Pseudomonadati</taxon>
        <taxon>Pseudomonadota</taxon>
        <taxon>Gammaproteobacteria</taxon>
        <taxon>Alteromonadales</taxon>
        <taxon>Idiomarinaceae</taxon>
        <taxon>Aliidiomarina</taxon>
    </lineage>
</organism>
<dbReference type="InterPro" id="IPR035952">
    <property type="entry name" value="Rhomboid-like_sf"/>
</dbReference>
<proteinExistence type="inferred from homology"/>
<comment type="subcellular location">
    <subcellularLocation>
        <location evidence="1">Membrane</location>
        <topology evidence="1">Multi-pass membrane protein</topology>
    </subcellularLocation>
</comment>
<evidence type="ECO:0000313" key="11">
    <source>
        <dbReference type="Proteomes" id="UP000288293"/>
    </source>
</evidence>
<dbReference type="PANTHER" id="PTHR43066:SF1">
    <property type="entry name" value="RHOMBOID PROTEIN 2"/>
    <property type="match status" value="1"/>
</dbReference>
<dbReference type="NCBIfam" id="TIGR03902">
    <property type="entry name" value="rhom_GG_sort"/>
    <property type="match status" value="1"/>
</dbReference>
<dbReference type="Pfam" id="PF01694">
    <property type="entry name" value="Rhomboid"/>
    <property type="match status" value="1"/>
</dbReference>
<evidence type="ECO:0000259" key="9">
    <source>
        <dbReference type="Pfam" id="PF01694"/>
    </source>
</evidence>
<dbReference type="InterPro" id="IPR022764">
    <property type="entry name" value="Peptidase_S54_rhomboid_dom"/>
</dbReference>
<feature type="transmembrane region" description="Helical" evidence="8">
    <location>
        <begin position="61"/>
        <end position="80"/>
    </location>
</feature>
<evidence type="ECO:0000256" key="3">
    <source>
        <dbReference type="ARBA" id="ARBA00022670"/>
    </source>
</evidence>
<name>A0A432W6W9_9GAMM</name>
<feature type="transmembrane region" description="Helical" evidence="8">
    <location>
        <begin position="87"/>
        <end position="106"/>
    </location>
</feature>
<evidence type="ECO:0000313" key="10">
    <source>
        <dbReference type="EMBL" id="RUO25782.1"/>
    </source>
</evidence>
<evidence type="ECO:0000256" key="1">
    <source>
        <dbReference type="ARBA" id="ARBA00004141"/>
    </source>
</evidence>
<dbReference type="Proteomes" id="UP000288293">
    <property type="component" value="Unassembled WGS sequence"/>
</dbReference>
<sequence>MLSSRHLILFRSPSLWVPALLLAVLFTLHNTPNALDALAYERNLLFTQPWRIIGAHFVHLNLLHLLSNALAFVVICIAFRRYVQGRILLNVIFFSAVFACLLPWMAEQYASFAGLSGVLHGVVIFAALRMLREKNQWGFILLALVIAKLIFEMTLASGDAGWLGAQVAYYSHLGGALGGALSIPALRKPPARLTKNAKED</sequence>
<feature type="transmembrane region" description="Helical" evidence="8">
    <location>
        <begin position="138"/>
        <end position="155"/>
    </location>
</feature>
<comment type="caution">
    <text evidence="10">The sequence shown here is derived from an EMBL/GenBank/DDBJ whole genome shotgun (WGS) entry which is preliminary data.</text>
</comment>
<feature type="domain" description="Peptidase S54 rhomboid" evidence="9">
    <location>
        <begin position="48"/>
        <end position="184"/>
    </location>
</feature>
<dbReference type="GO" id="GO:0006508">
    <property type="term" value="P:proteolysis"/>
    <property type="evidence" value="ECO:0007669"/>
    <property type="project" value="UniProtKB-KW"/>
</dbReference>
<comment type="similarity">
    <text evidence="2">Belongs to the peptidase S54 family.</text>
</comment>
<evidence type="ECO:0000256" key="4">
    <source>
        <dbReference type="ARBA" id="ARBA00022692"/>
    </source>
</evidence>
<keyword evidence="6 8" id="KW-1133">Transmembrane helix</keyword>
<keyword evidence="11" id="KW-1185">Reference proteome</keyword>
<keyword evidence="5" id="KW-0378">Hydrolase</keyword>
<dbReference type="GO" id="GO:0004252">
    <property type="term" value="F:serine-type endopeptidase activity"/>
    <property type="evidence" value="ECO:0007669"/>
    <property type="project" value="InterPro"/>
</dbReference>
<dbReference type="SUPFAM" id="SSF144091">
    <property type="entry name" value="Rhomboid-like"/>
    <property type="match status" value="1"/>
</dbReference>
<dbReference type="Gene3D" id="1.20.1540.10">
    <property type="entry name" value="Rhomboid-like"/>
    <property type="match status" value="1"/>
</dbReference>
<evidence type="ECO:0000256" key="8">
    <source>
        <dbReference type="SAM" id="Phobius"/>
    </source>
</evidence>
<feature type="transmembrane region" description="Helical" evidence="8">
    <location>
        <begin position="112"/>
        <end position="131"/>
    </location>
</feature>
<evidence type="ECO:0000256" key="6">
    <source>
        <dbReference type="ARBA" id="ARBA00022989"/>
    </source>
</evidence>
<gene>
    <name evidence="10" type="primary">rrtA</name>
    <name evidence="10" type="ORF">CWE09_03360</name>
</gene>
<feature type="transmembrane region" description="Helical" evidence="8">
    <location>
        <begin position="167"/>
        <end position="186"/>
    </location>
</feature>
<accession>A0A432W6W9</accession>
<dbReference type="EMBL" id="PIPL01000001">
    <property type="protein sequence ID" value="RUO25782.1"/>
    <property type="molecule type" value="Genomic_DNA"/>
</dbReference>
<evidence type="ECO:0000256" key="7">
    <source>
        <dbReference type="ARBA" id="ARBA00023136"/>
    </source>
</evidence>
<dbReference type="AlphaFoldDB" id="A0A432W6W9"/>
<dbReference type="InterPro" id="IPR023826">
    <property type="entry name" value="Rhom-like_SP_proteobac"/>
</dbReference>
<keyword evidence="3" id="KW-0645">Protease</keyword>
<protein>
    <submittedName>
        <fullName evidence="10">Rhombosortase</fullName>
    </submittedName>
</protein>
<evidence type="ECO:0000256" key="2">
    <source>
        <dbReference type="ARBA" id="ARBA00009045"/>
    </source>
</evidence>
<reference evidence="10 11" key="1">
    <citation type="journal article" date="2011" name="Front. Microbiol.">
        <title>Genomic signatures of strain selection and enhancement in Bacillus atrophaeus var. globigii, a historical biowarfare simulant.</title>
        <authorList>
            <person name="Gibbons H.S."/>
            <person name="Broomall S.M."/>
            <person name="McNew L.A."/>
            <person name="Daligault H."/>
            <person name="Chapman C."/>
            <person name="Bruce D."/>
            <person name="Karavis M."/>
            <person name="Krepps M."/>
            <person name="McGregor P.A."/>
            <person name="Hong C."/>
            <person name="Park K.H."/>
            <person name="Akmal A."/>
            <person name="Feldman A."/>
            <person name="Lin J.S."/>
            <person name="Chang W.E."/>
            <person name="Higgs B.W."/>
            <person name="Demirev P."/>
            <person name="Lindquist J."/>
            <person name="Liem A."/>
            <person name="Fochler E."/>
            <person name="Read T.D."/>
            <person name="Tapia R."/>
            <person name="Johnson S."/>
            <person name="Bishop-Lilly K.A."/>
            <person name="Detter C."/>
            <person name="Han C."/>
            <person name="Sozhamannan S."/>
            <person name="Rosenzweig C.N."/>
            <person name="Skowronski E.W."/>
        </authorList>
    </citation>
    <scope>NUCLEOTIDE SEQUENCE [LARGE SCALE GENOMIC DNA]</scope>
    <source>
        <strain evidence="10 11">MLST1</strain>
    </source>
</reference>
<dbReference type="GO" id="GO:0016020">
    <property type="term" value="C:membrane"/>
    <property type="evidence" value="ECO:0007669"/>
    <property type="project" value="UniProtKB-SubCell"/>
</dbReference>
<dbReference type="OrthoDB" id="196054at2"/>